<evidence type="ECO:0000256" key="1">
    <source>
        <dbReference type="ARBA" id="ARBA00003618"/>
    </source>
</evidence>
<gene>
    <name evidence="12" type="primary">recN</name>
    <name evidence="12" type="ORF">JYB65_04760</name>
</gene>
<evidence type="ECO:0000256" key="9">
    <source>
        <dbReference type="PIRNR" id="PIRNR003128"/>
    </source>
</evidence>
<reference evidence="12" key="1">
    <citation type="submission" date="2021-02" db="EMBL/GenBank/DDBJ databases">
        <title>Abyssanaerobacter marinus gen.nov., sp., nov, anaerobic bacterium isolated from the Onnuri vent field of Indian Ocean and suggestion of Mogibacteriaceae fam. nov., and proposal of reclassification of ambiguous this family's genus member.</title>
        <authorList>
            <person name="Kim Y.J."/>
            <person name="Yang J.-A."/>
        </authorList>
    </citation>
    <scope>NUCLEOTIDE SEQUENCE</scope>
    <source>
        <strain evidence="12">DSM 2634</strain>
    </source>
</reference>
<feature type="coiled-coil region" evidence="10">
    <location>
        <begin position="161"/>
        <end position="188"/>
    </location>
</feature>
<evidence type="ECO:0000256" key="3">
    <source>
        <dbReference type="ARBA" id="ARBA00021315"/>
    </source>
</evidence>
<dbReference type="GO" id="GO:0009432">
    <property type="term" value="P:SOS response"/>
    <property type="evidence" value="ECO:0007669"/>
    <property type="project" value="TreeGrafter"/>
</dbReference>
<dbReference type="FunFam" id="3.40.50.300:FF:000356">
    <property type="entry name" value="DNA repair protein RecN"/>
    <property type="match status" value="1"/>
</dbReference>
<comment type="caution">
    <text evidence="12">The sequence shown here is derived from an EMBL/GenBank/DDBJ whole genome shotgun (WGS) entry which is preliminary data.</text>
</comment>
<evidence type="ECO:0000256" key="7">
    <source>
        <dbReference type="ARBA" id="ARBA00023204"/>
    </source>
</evidence>
<evidence type="ECO:0000256" key="8">
    <source>
        <dbReference type="ARBA" id="ARBA00033408"/>
    </source>
</evidence>
<comment type="function">
    <text evidence="1 9">May be involved in recombinational repair of damaged DNA.</text>
</comment>
<accession>A0A939D7S6</accession>
<comment type="similarity">
    <text evidence="2 9">Belongs to the RecN family.</text>
</comment>
<dbReference type="NCBIfam" id="TIGR00634">
    <property type="entry name" value="recN"/>
    <property type="match status" value="1"/>
</dbReference>
<dbReference type="GO" id="GO:0006310">
    <property type="term" value="P:DNA recombination"/>
    <property type="evidence" value="ECO:0007669"/>
    <property type="project" value="InterPro"/>
</dbReference>
<dbReference type="AlphaFoldDB" id="A0A939D7S6"/>
<keyword evidence="10" id="KW-0175">Coiled coil</keyword>
<evidence type="ECO:0000256" key="6">
    <source>
        <dbReference type="ARBA" id="ARBA00022840"/>
    </source>
</evidence>
<dbReference type="PIRSF" id="PIRSF003128">
    <property type="entry name" value="RecN"/>
    <property type="match status" value="1"/>
</dbReference>
<dbReference type="InterPro" id="IPR004604">
    <property type="entry name" value="DNA_recomb/repair_RecN"/>
</dbReference>
<evidence type="ECO:0000313" key="12">
    <source>
        <dbReference type="EMBL" id="MBN7772665.1"/>
    </source>
</evidence>
<dbReference type="GO" id="GO:0006281">
    <property type="term" value="P:DNA repair"/>
    <property type="evidence" value="ECO:0007669"/>
    <property type="project" value="UniProtKB-KW"/>
</dbReference>
<dbReference type="PANTHER" id="PTHR11059:SF0">
    <property type="entry name" value="DNA REPAIR PROTEIN RECN"/>
    <property type="match status" value="1"/>
</dbReference>
<feature type="coiled-coil region" evidence="10">
    <location>
        <begin position="337"/>
        <end position="371"/>
    </location>
</feature>
<sequence>MISHLTVKDFAIINEMDVDFYHGLNIITGETGAGKSIVIEAVSLALGSRADTAFVRSGKEKAIIQLVIEDCSEKAANLLNENDIPVDEHQIVIKREISATGKSVCRVNNQIVSVSFLNSLCKHLADIHGQYDHQSLLDPELHINLLDLYHRSEILPVKELVEKLYAEYKELTSKLHTLLSNAAEYQRKRDFMSFELKEIKEASLIPGEDAELESQLLILQNSERIYSNLNAIYTSVYEESPSVLENLSKAHHKLQEIATFSSAVSALLSDFNDVYYKLEDICHEVRTIRDDITFSEEELDTAISRIDLINKLKLKYGGSVDKILEYQTKLEEDLSVIENIDEAKEKYSHEISVYEEQLQLACMRLSKLRKEAAIEFEDKLKEQLLELSFNSAEFKIDFSEQPSGYTANGIDLVEFLISTNKGEPLKPLAKIASGGEMSRIMLAFKKIIGDYDNIPTMIFDEIDAGISGVAASVVGKKLKEIAQKHQIICITHLPQITACGQYNFKIVKNSDEESTYTTVVPLSEQEKVEEIARLLGGLNITEATIKSAQDLIAASR</sequence>
<dbReference type="SUPFAM" id="SSF52540">
    <property type="entry name" value="P-loop containing nucleoside triphosphate hydrolases"/>
    <property type="match status" value="1"/>
</dbReference>
<keyword evidence="5 9" id="KW-0227">DNA damage</keyword>
<keyword evidence="4" id="KW-0547">Nucleotide-binding</keyword>
<evidence type="ECO:0000259" key="11">
    <source>
        <dbReference type="Pfam" id="PF02463"/>
    </source>
</evidence>
<evidence type="ECO:0000256" key="5">
    <source>
        <dbReference type="ARBA" id="ARBA00022763"/>
    </source>
</evidence>
<dbReference type="GO" id="GO:0043590">
    <property type="term" value="C:bacterial nucleoid"/>
    <property type="evidence" value="ECO:0007669"/>
    <property type="project" value="TreeGrafter"/>
</dbReference>
<proteinExistence type="inferred from homology"/>
<dbReference type="Gene3D" id="3.40.50.300">
    <property type="entry name" value="P-loop containing nucleotide triphosphate hydrolases"/>
    <property type="match status" value="2"/>
</dbReference>
<dbReference type="PANTHER" id="PTHR11059">
    <property type="entry name" value="DNA REPAIR PROTEIN RECN"/>
    <property type="match status" value="1"/>
</dbReference>
<evidence type="ECO:0000313" key="13">
    <source>
        <dbReference type="Proteomes" id="UP000664545"/>
    </source>
</evidence>
<dbReference type="CDD" id="cd03241">
    <property type="entry name" value="ABC_RecN"/>
    <property type="match status" value="2"/>
</dbReference>
<evidence type="ECO:0000256" key="4">
    <source>
        <dbReference type="ARBA" id="ARBA00022741"/>
    </source>
</evidence>
<dbReference type="RefSeq" id="WP_206581451.1">
    <property type="nucleotide sequence ID" value="NZ_JAFJZZ010000001.1"/>
</dbReference>
<protein>
    <recommendedName>
        <fullName evidence="3 9">DNA repair protein RecN</fullName>
    </recommendedName>
    <alternativeName>
        <fullName evidence="8 9">Recombination protein N</fullName>
    </alternativeName>
</protein>
<keyword evidence="6" id="KW-0067">ATP-binding</keyword>
<dbReference type="InterPro" id="IPR003395">
    <property type="entry name" value="RecF/RecN/SMC_N"/>
</dbReference>
<dbReference type="EMBL" id="JAFJZZ010000001">
    <property type="protein sequence ID" value="MBN7772665.1"/>
    <property type="molecule type" value="Genomic_DNA"/>
</dbReference>
<evidence type="ECO:0000256" key="10">
    <source>
        <dbReference type="SAM" id="Coils"/>
    </source>
</evidence>
<dbReference type="Proteomes" id="UP000664545">
    <property type="component" value="Unassembled WGS sequence"/>
</dbReference>
<dbReference type="Pfam" id="PF02463">
    <property type="entry name" value="SMC_N"/>
    <property type="match status" value="1"/>
</dbReference>
<dbReference type="InterPro" id="IPR027417">
    <property type="entry name" value="P-loop_NTPase"/>
</dbReference>
<keyword evidence="13" id="KW-1185">Reference proteome</keyword>
<dbReference type="FunFam" id="3.40.50.300:FF:000319">
    <property type="entry name" value="DNA repair protein RecN"/>
    <property type="match status" value="1"/>
</dbReference>
<dbReference type="GO" id="GO:0005524">
    <property type="term" value="F:ATP binding"/>
    <property type="evidence" value="ECO:0007669"/>
    <property type="project" value="UniProtKB-KW"/>
</dbReference>
<keyword evidence="7 9" id="KW-0234">DNA repair</keyword>
<evidence type="ECO:0000256" key="2">
    <source>
        <dbReference type="ARBA" id="ARBA00009441"/>
    </source>
</evidence>
<feature type="domain" description="RecF/RecN/SMC N-terminal" evidence="11">
    <location>
        <begin position="1"/>
        <end position="512"/>
    </location>
</feature>
<name>A0A939D7S6_CLOAM</name>
<organism evidence="12 13">
    <name type="scientific">Clostridium aminobutyricum</name>
    <dbReference type="NCBI Taxonomy" id="33953"/>
    <lineage>
        <taxon>Bacteria</taxon>
        <taxon>Bacillati</taxon>
        <taxon>Bacillota</taxon>
        <taxon>Clostridia</taxon>
        <taxon>Eubacteriales</taxon>
        <taxon>Clostridiaceae</taxon>
        <taxon>Clostridium</taxon>
    </lineage>
</organism>